<dbReference type="SUPFAM" id="SSF53474">
    <property type="entry name" value="alpha/beta-Hydrolases"/>
    <property type="match status" value="1"/>
</dbReference>
<gene>
    <name evidence="12" type="ORF">Pmani_010448</name>
</gene>
<feature type="domain" description="Carboxylesterase type B" evidence="11">
    <location>
        <begin position="75"/>
        <end position="546"/>
    </location>
</feature>
<comment type="similarity">
    <text evidence="2">Belongs to the type-B carboxylesterase/lipase family.</text>
</comment>
<evidence type="ECO:0000256" key="9">
    <source>
        <dbReference type="SAM" id="MobiDB-lite"/>
    </source>
</evidence>
<organism evidence="12 13">
    <name type="scientific">Petrolisthes manimaculis</name>
    <dbReference type="NCBI Taxonomy" id="1843537"/>
    <lineage>
        <taxon>Eukaryota</taxon>
        <taxon>Metazoa</taxon>
        <taxon>Ecdysozoa</taxon>
        <taxon>Arthropoda</taxon>
        <taxon>Crustacea</taxon>
        <taxon>Multicrustacea</taxon>
        <taxon>Malacostraca</taxon>
        <taxon>Eumalacostraca</taxon>
        <taxon>Eucarida</taxon>
        <taxon>Decapoda</taxon>
        <taxon>Pleocyemata</taxon>
        <taxon>Anomura</taxon>
        <taxon>Galatheoidea</taxon>
        <taxon>Porcellanidae</taxon>
        <taxon>Petrolisthes</taxon>
    </lineage>
</organism>
<dbReference type="GO" id="GO:0016020">
    <property type="term" value="C:membrane"/>
    <property type="evidence" value="ECO:0007669"/>
    <property type="project" value="UniProtKB-SubCell"/>
</dbReference>
<evidence type="ECO:0000313" key="13">
    <source>
        <dbReference type="Proteomes" id="UP001292094"/>
    </source>
</evidence>
<keyword evidence="4 10" id="KW-0812">Transmembrane</keyword>
<accession>A0AAE1Q2N2</accession>
<comment type="caution">
    <text evidence="12">The sequence shown here is derived from an EMBL/GenBank/DDBJ whole genome shotgun (WGS) entry which is preliminary data.</text>
</comment>
<protein>
    <recommendedName>
        <fullName evidence="11">Carboxylesterase type B domain-containing protein</fullName>
    </recommendedName>
</protein>
<dbReference type="GO" id="GO:0052689">
    <property type="term" value="F:carboxylic ester hydrolase activity"/>
    <property type="evidence" value="ECO:0007669"/>
    <property type="project" value="UniProtKB-KW"/>
</dbReference>
<dbReference type="Pfam" id="PF00083">
    <property type="entry name" value="Sugar_tr"/>
    <property type="match status" value="1"/>
</dbReference>
<dbReference type="Proteomes" id="UP001292094">
    <property type="component" value="Unassembled WGS sequence"/>
</dbReference>
<dbReference type="AlphaFoldDB" id="A0AAE1Q2N2"/>
<evidence type="ECO:0000256" key="3">
    <source>
        <dbReference type="ARBA" id="ARBA00022487"/>
    </source>
</evidence>
<keyword evidence="6 10" id="KW-1133">Transmembrane helix</keyword>
<dbReference type="PROSITE" id="PS00941">
    <property type="entry name" value="CARBOXYLESTERASE_B_2"/>
    <property type="match status" value="1"/>
</dbReference>
<dbReference type="InterPro" id="IPR002018">
    <property type="entry name" value="CarbesteraseB"/>
</dbReference>
<dbReference type="EMBL" id="JAWZYT010000822">
    <property type="protein sequence ID" value="KAK4318536.1"/>
    <property type="molecule type" value="Genomic_DNA"/>
</dbReference>
<dbReference type="GO" id="GO:0022857">
    <property type="term" value="F:transmembrane transporter activity"/>
    <property type="evidence" value="ECO:0007669"/>
    <property type="project" value="InterPro"/>
</dbReference>
<dbReference type="InterPro" id="IPR019819">
    <property type="entry name" value="Carboxylesterase_B_CS"/>
</dbReference>
<keyword evidence="3" id="KW-0719">Serine esterase</keyword>
<comment type="subcellular location">
    <subcellularLocation>
        <location evidence="1">Membrane</location>
    </subcellularLocation>
</comment>
<name>A0AAE1Q2N2_9EUCA</name>
<dbReference type="Pfam" id="PF00135">
    <property type="entry name" value="COesterase"/>
    <property type="match status" value="1"/>
</dbReference>
<evidence type="ECO:0000256" key="2">
    <source>
        <dbReference type="ARBA" id="ARBA00005964"/>
    </source>
</evidence>
<evidence type="ECO:0000256" key="4">
    <source>
        <dbReference type="ARBA" id="ARBA00022692"/>
    </source>
</evidence>
<dbReference type="PANTHER" id="PTHR43142:SF1">
    <property type="entry name" value="CARBOXYLIC ESTER HYDROLASE"/>
    <property type="match status" value="1"/>
</dbReference>
<evidence type="ECO:0000313" key="12">
    <source>
        <dbReference type="EMBL" id="KAK4318536.1"/>
    </source>
</evidence>
<keyword evidence="7 10" id="KW-0472">Membrane</keyword>
<feature type="region of interest" description="Disordered" evidence="9">
    <location>
        <begin position="819"/>
        <end position="849"/>
    </location>
</feature>
<feature type="transmembrane region" description="Helical" evidence="10">
    <location>
        <begin position="726"/>
        <end position="746"/>
    </location>
</feature>
<keyword evidence="13" id="KW-1185">Reference proteome</keyword>
<dbReference type="Gene3D" id="3.40.50.1820">
    <property type="entry name" value="alpha/beta hydrolase"/>
    <property type="match status" value="1"/>
</dbReference>
<evidence type="ECO:0000256" key="6">
    <source>
        <dbReference type="ARBA" id="ARBA00022989"/>
    </source>
</evidence>
<dbReference type="InterPro" id="IPR029058">
    <property type="entry name" value="AB_hydrolase_fold"/>
</dbReference>
<dbReference type="InterPro" id="IPR036259">
    <property type="entry name" value="MFS_trans_sf"/>
</dbReference>
<evidence type="ECO:0000259" key="11">
    <source>
        <dbReference type="Pfam" id="PF00135"/>
    </source>
</evidence>
<proteinExistence type="inferred from homology"/>
<evidence type="ECO:0000256" key="8">
    <source>
        <dbReference type="ARBA" id="ARBA00023180"/>
    </source>
</evidence>
<evidence type="ECO:0000256" key="5">
    <source>
        <dbReference type="ARBA" id="ARBA00022801"/>
    </source>
</evidence>
<evidence type="ECO:0000256" key="7">
    <source>
        <dbReference type="ARBA" id="ARBA00023136"/>
    </source>
</evidence>
<feature type="transmembrane region" description="Helical" evidence="10">
    <location>
        <begin position="555"/>
        <end position="582"/>
    </location>
</feature>
<dbReference type="InterPro" id="IPR005828">
    <property type="entry name" value="MFS_sugar_transport-like"/>
</dbReference>
<feature type="region of interest" description="Disordered" evidence="9">
    <location>
        <begin position="596"/>
        <end position="617"/>
    </location>
</feature>
<reference evidence="12" key="1">
    <citation type="submission" date="2023-11" db="EMBL/GenBank/DDBJ databases">
        <title>Genome assemblies of two species of porcelain crab, Petrolisthes cinctipes and Petrolisthes manimaculis (Anomura: Porcellanidae).</title>
        <authorList>
            <person name="Angst P."/>
        </authorList>
    </citation>
    <scope>NUCLEOTIDE SEQUENCE</scope>
    <source>
        <strain evidence="12">PB745_02</strain>
        <tissue evidence="12">Gill</tissue>
    </source>
</reference>
<keyword evidence="8" id="KW-0325">Glycoprotein</keyword>
<dbReference type="Gene3D" id="1.20.1250.20">
    <property type="entry name" value="MFS general substrate transporter like domains"/>
    <property type="match status" value="1"/>
</dbReference>
<dbReference type="PANTHER" id="PTHR43142">
    <property type="entry name" value="CARBOXYLIC ESTER HYDROLASE"/>
    <property type="match status" value="1"/>
</dbReference>
<keyword evidence="5" id="KW-0378">Hydrolase</keyword>
<sequence length="849" mass="93982">MPGHHNDMIETAGAGVCAADELMCVHVSIPNCSTSENIYILQLKDFVGLQQCCLRYLNFVPGKRSEEKTSEEYQSAQVQTTLGLIYGTQEFTDQPRPFFAFRGIPYARPPVGGLRWSTPQKTEQGSVFPENRYLDATRYQSPCPQYDYLSGRVVGEEDCLYLNVFTPILPTHSPVKLPVLVYLEGMMYVEGTAANLGPHHLLRHDIVLVTANYRLGALGFLSTREKTLAGNYGALDQVAILNWVQKYVRQFAGDPTRVTLAGHSSAASLVHLHTLSPLSIELFTGAVMMSGGGNCVWSVAESPEIATYTLAAQLSCPTTSTHTMLLCLRSKSASDIVKAQTKMLRYKYWPVWFRPVVDGGLRQPAFLPDNIDVLSVYPSLRPPRPVLVGGVPHEGILFALGTIVYSEGGRSAREVYNEAVRYTITSIWPNTSSSEAVADAVTSFYYTSKATESLDTLVEQMSETFTDLLFTSCIWDAAADLASTSTSPVYTSPQSVQTSSSVPVWSPIQPGQPVCYYKLSLKPPLGISSTPYRNNERNLWRQTLRYVDTATVMSYAFSVVTWVLVGLLVLVVVLVLVFVVMLRAARRDQYPGNSSLTFRSRMSRNPSATSSSFSDEVTRGMSNVTGKREGCLMFNYNYTAAAQLGFNEAMSTIPFVNHDDNNTLLSCSSRVYNTSQYESSVVTEWDLTCERRVLYSTTSSIQQMGSIIGSLLFGYLLEAIGRRKAVLFSSVSSIFASFLTIASPNVETYLFFRMIHQALDFGYYMGPIILSSIPHSTPSHLTPLQQHLTPLHHTSLQQHLTPLHHTSLQQHLSDSIDTSLHSITPHSSNTSLQQHLTPLHHTSSPPEIN</sequence>
<evidence type="ECO:0000256" key="10">
    <source>
        <dbReference type="SAM" id="Phobius"/>
    </source>
</evidence>
<dbReference type="SUPFAM" id="SSF103473">
    <property type="entry name" value="MFS general substrate transporter"/>
    <property type="match status" value="1"/>
</dbReference>
<evidence type="ECO:0000256" key="1">
    <source>
        <dbReference type="ARBA" id="ARBA00004370"/>
    </source>
</evidence>